<comment type="caution">
    <text evidence="13">The sequence shown here is derived from an EMBL/GenBank/DDBJ whole genome shotgun (WGS) entry which is preliminary data.</text>
</comment>
<dbReference type="GO" id="GO:0016114">
    <property type="term" value="P:terpenoid biosynthetic process"/>
    <property type="evidence" value="ECO:0007669"/>
    <property type="project" value="UniProtKB-UniRule"/>
</dbReference>
<comment type="pathway">
    <text evidence="10">Isoprenoid biosynthesis; isopentenyl diphosphate biosynthesis via DXP pathway; isopentenyl diphosphate from 1-deoxy-D-xylulose 5-phosphate: step 3/6.</text>
</comment>
<evidence type="ECO:0000313" key="14">
    <source>
        <dbReference type="Proteomes" id="UP000295097"/>
    </source>
</evidence>
<dbReference type="AlphaFoldDB" id="A0A4R3NTF5"/>
<dbReference type="InterPro" id="IPR006204">
    <property type="entry name" value="GHMP_kinase_N_dom"/>
</dbReference>
<proteinExistence type="inferred from homology"/>
<evidence type="ECO:0000256" key="1">
    <source>
        <dbReference type="ARBA" id="ARBA00009684"/>
    </source>
</evidence>
<dbReference type="Proteomes" id="UP000295097">
    <property type="component" value="Unassembled WGS sequence"/>
</dbReference>
<dbReference type="PANTHER" id="PTHR43527">
    <property type="entry name" value="4-DIPHOSPHOCYTIDYL-2-C-METHYL-D-ERYTHRITOL KINASE, CHLOROPLASTIC"/>
    <property type="match status" value="1"/>
</dbReference>
<dbReference type="InterPro" id="IPR014721">
    <property type="entry name" value="Ribsml_uS5_D2-typ_fold_subgr"/>
</dbReference>
<keyword evidence="5 10" id="KW-0547">Nucleotide-binding</keyword>
<feature type="domain" description="GHMP kinase N-terminal" evidence="11">
    <location>
        <begin position="75"/>
        <end position="154"/>
    </location>
</feature>
<keyword evidence="6 10" id="KW-0418">Kinase</keyword>
<dbReference type="InterPro" id="IPR013750">
    <property type="entry name" value="GHMP_kinase_C_dom"/>
</dbReference>
<feature type="domain" description="GHMP kinase C-terminal" evidence="12">
    <location>
        <begin position="220"/>
        <end position="282"/>
    </location>
</feature>
<keyword evidence="7 10" id="KW-0067">ATP-binding</keyword>
<dbReference type="Gene3D" id="3.30.230.10">
    <property type="match status" value="1"/>
</dbReference>
<dbReference type="RefSeq" id="WP_132310887.1">
    <property type="nucleotide sequence ID" value="NZ_SMAR01000011.1"/>
</dbReference>
<feature type="active site" evidence="10">
    <location>
        <position position="149"/>
    </location>
</feature>
<dbReference type="InterPro" id="IPR020568">
    <property type="entry name" value="Ribosomal_Su5_D2-typ_SF"/>
</dbReference>
<gene>
    <name evidence="10" type="primary">ispE</name>
    <name evidence="13" type="ORF">EDC90_10117</name>
</gene>
<evidence type="ECO:0000256" key="2">
    <source>
        <dbReference type="ARBA" id="ARBA00012052"/>
    </source>
</evidence>
<dbReference type="GO" id="GO:0050515">
    <property type="term" value="F:4-(cytidine 5'-diphospho)-2-C-methyl-D-erythritol kinase activity"/>
    <property type="evidence" value="ECO:0007669"/>
    <property type="project" value="UniProtKB-UniRule"/>
</dbReference>
<dbReference type="GO" id="GO:0005524">
    <property type="term" value="F:ATP binding"/>
    <property type="evidence" value="ECO:0007669"/>
    <property type="project" value="UniProtKB-UniRule"/>
</dbReference>
<keyword evidence="8 10" id="KW-0414">Isoprene biosynthesis</keyword>
<feature type="binding site" evidence="10">
    <location>
        <begin position="107"/>
        <end position="117"/>
    </location>
    <ligand>
        <name>ATP</name>
        <dbReference type="ChEBI" id="CHEBI:30616"/>
    </ligand>
</feature>
<dbReference type="Pfam" id="PF00288">
    <property type="entry name" value="GHMP_kinases_N"/>
    <property type="match status" value="1"/>
</dbReference>
<keyword evidence="14" id="KW-1185">Reference proteome</keyword>
<evidence type="ECO:0000256" key="6">
    <source>
        <dbReference type="ARBA" id="ARBA00022777"/>
    </source>
</evidence>
<dbReference type="Pfam" id="PF08544">
    <property type="entry name" value="GHMP_kinases_C"/>
    <property type="match status" value="1"/>
</dbReference>
<evidence type="ECO:0000256" key="4">
    <source>
        <dbReference type="ARBA" id="ARBA00022679"/>
    </source>
</evidence>
<comment type="similarity">
    <text evidence="1 10">Belongs to the GHMP kinase family. IspE subfamily.</text>
</comment>
<dbReference type="HAMAP" id="MF_00061">
    <property type="entry name" value="IspE"/>
    <property type="match status" value="1"/>
</dbReference>
<dbReference type="SUPFAM" id="SSF55060">
    <property type="entry name" value="GHMP Kinase, C-terminal domain"/>
    <property type="match status" value="1"/>
</dbReference>
<evidence type="ECO:0000313" key="13">
    <source>
        <dbReference type="EMBL" id="TCT39825.1"/>
    </source>
</evidence>
<dbReference type="GO" id="GO:0019288">
    <property type="term" value="P:isopentenyl diphosphate biosynthetic process, methylerythritol 4-phosphate pathway"/>
    <property type="evidence" value="ECO:0007669"/>
    <property type="project" value="UniProtKB-UniRule"/>
</dbReference>
<evidence type="ECO:0000259" key="11">
    <source>
        <dbReference type="Pfam" id="PF00288"/>
    </source>
</evidence>
<comment type="catalytic activity">
    <reaction evidence="10">
        <text>4-CDP-2-C-methyl-D-erythritol + ATP = 4-CDP-2-C-methyl-D-erythritol 2-phosphate + ADP + H(+)</text>
        <dbReference type="Rhea" id="RHEA:18437"/>
        <dbReference type="ChEBI" id="CHEBI:15378"/>
        <dbReference type="ChEBI" id="CHEBI:30616"/>
        <dbReference type="ChEBI" id="CHEBI:57823"/>
        <dbReference type="ChEBI" id="CHEBI:57919"/>
        <dbReference type="ChEBI" id="CHEBI:456216"/>
        <dbReference type="EC" id="2.7.1.148"/>
    </reaction>
</comment>
<dbReference type="UniPathway" id="UPA00056">
    <property type="reaction ID" value="UER00094"/>
</dbReference>
<dbReference type="NCBIfam" id="TIGR00154">
    <property type="entry name" value="ispE"/>
    <property type="match status" value="1"/>
</dbReference>
<dbReference type="InterPro" id="IPR004424">
    <property type="entry name" value="IspE"/>
</dbReference>
<reference evidence="13 14" key="1">
    <citation type="submission" date="2019-03" db="EMBL/GenBank/DDBJ databases">
        <title>Freshwater and sediment microbial communities from various areas in North America, analyzing microbe dynamics in response to fracking.</title>
        <authorList>
            <person name="Lamendella R."/>
        </authorList>
    </citation>
    <scope>NUCLEOTIDE SEQUENCE [LARGE SCALE GENOMIC DNA]</scope>
    <source>
        <strain evidence="13 14">175.2</strain>
    </source>
</reference>
<dbReference type="InterPro" id="IPR036554">
    <property type="entry name" value="GHMP_kinase_C_sf"/>
</dbReference>
<protein>
    <recommendedName>
        <fullName evidence="3 10">4-diphosphocytidyl-2-C-methyl-D-erythritol kinase</fullName>
        <shortName evidence="10">CMK</shortName>
        <ecNumber evidence="2 10">2.7.1.148</ecNumber>
    </recommendedName>
    <alternativeName>
        <fullName evidence="9 10">4-(cytidine-5'-diphospho)-2-C-methyl-D-erythritol kinase</fullName>
    </alternativeName>
</protein>
<dbReference type="EC" id="2.7.1.148" evidence="2 10"/>
<comment type="function">
    <text evidence="10">Catalyzes the phosphorylation of the position 2 hydroxy group of 4-diphosphocytidyl-2C-methyl-D-erythritol.</text>
</comment>
<dbReference type="SUPFAM" id="SSF54211">
    <property type="entry name" value="Ribosomal protein S5 domain 2-like"/>
    <property type="match status" value="1"/>
</dbReference>
<sequence length="299" mass="31600">MAGGLRLEEAAPAKINLALHVTGQRGDGYHLLDSLVTFADFGDSLTFEPADEDRFSVSGSFADDVPRTDDPETGNLVLKARNGLRSLGRSKGAECPPVHIHLKKELPPAAGIGGGSADAAATLRGLLKFWNIQPDHDAFKALGLTLGADVPMCLAKRPLIARGVGEDITEATMFPALFMVLANPLIPVSTPAVFKALQHKHQAPLLTGEPPRDAGGWYHLVEESRNDLSLPARSIVPKIGSVLDILYAAKADLVRMSGSGATCFGLYPSAEAAEAAAAHIKSAQPEWFVVAVRTVTSGR</sequence>
<evidence type="ECO:0000259" key="12">
    <source>
        <dbReference type="Pfam" id="PF08544"/>
    </source>
</evidence>
<dbReference type="PIRSF" id="PIRSF010376">
    <property type="entry name" value="IspE"/>
    <property type="match status" value="1"/>
</dbReference>
<dbReference type="OrthoDB" id="9809438at2"/>
<organism evidence="13 14">
    <name type="scientific">Martelella mediterranea</name>
    <dbReference type="NCBI Taxonomy" id="293089"/>
    <lineage>
        <taxon>Bacteria</taxon>
        <taxon>Pseudomonadati</taxon>
        <taxon>Pseudomonadota</taxon>
        <taxon>Alphaproteobacteria</taxon>
        <taxon>Hyphomicrobiales</taxon>
        <taxon>Aurantimonadaceae</taxon>
        <taxon>Martelella</taxon>
    </lineage>
</organism>
<evidence type="ECO:0000256" key="5">
    <source>
        <dbReference type="ARBA" id="ARBA00022741"/>
    </source>
</evidence>
<accession>A0A4R3NTF5</accession>
<keyword evidence="4 10" id="KW-0808">Transferase</keyword>
<dbReference type="EMBL" id="SMAR01000011">
    <property type="protein sequence ID" value="TCT39825.1"/>
    <property type="molecule type" value="Genomic_DNA"/>
</dbReference>
<dbReference type="Gene3D" id="3.30.70.890">
    <property type="entry name" value="GHMP kinase, C-terminal domain"/>
    <property type="match status" value="1"/>
</dbReference>
<feature type="active site" evidence="10">
    <location>
        <position position="14"/>
    </location>
</feature>
<evidence type="ECO:0000256" key="3">
    <source>
        <dbReference type="ARBA" id="ARBA00017473"/>
    </source>
</evidence>
<name>A0A4R3NTF5_9HYPH</name>
<evidence type="ECO:0000256" key="8">
    <source>
        <dbReference type="ARBA" id="ARBA00023229"/>
    </source>
</evidence>
<evidence type="ECO:0000256" key="10">
    <source>
        <dbReference type="HAMAP-Rule" id="MF_00061"/>
    </source>
</evidence>
<evidence type="ECO:0000256" key="9">
    <source>
        <dbReference type="ARBA" id="ARBA00032554"/>
    </source>
</evidence>
<dbReference type="NCBIfam" id="NF011202">
    <property type="entry name" value="PRK14608.1"/>
    <property type="match status" value="1"/>
</dbReference>
<evidence type="ECO:0000256" key="7">
    <source>
        <dbReference type="ARBA" id="ARBA00022840"/>
    </source>
</evidence>
<dbReference type="PANTHER" id="PTHR43527:SF2">
    <property type="entry name" value="4-DIPHOSPHOCYTIDYL-2-C-METHYL-D-ERYTHRITOL KINASE, CHLOROPLASTIC"/>
    <property type="match status" value="1"/>
</dbReference>